<dbReference type="PANTHER" id="PTHR43857:SF1">
    <property type="entry name" value="YJGH FAMILY PROTEIN"/>
    <property type="match status" value="1"/>
</dbReference>
<dbReference type="EMBL" id="CAKLPY010000001">
    <property type="protein sequence ID" value="CAH0994046.1"/>
    <property type="molecule type" value="Genomic_DNA"/>
</dbReference>
<evidence type="ECO:0000313" key="1">
    <source>
        <dbReference type="EMBL" id="CAH0994046.1"/>
    </source>
</evidence>
<dbReference type="SUPFAM" id="SSF55298">
    <property type="entry name" value="YjgF-like"/>
    <property type="match status" value="1"/>
</dbReference>
<evidence type="ECO:0000313" key="2">
    <source>
        <dbReference type="Proteomes" id="UP000837932"/>
    </source>
</evidence>
<dbReference type="Proteomes" id="UP000837932">
    <property type="component" value="Unassembled WGS sequence"/>
</dbReference>
<dbReference type="GO" id="GO:0120241">
    <property type="term" value="F:2-iminobutanoate/2-iminopropanoate deaminase"/>
    <property type="evidence" value="ECO:0007669"/>
    <property type="project" value="UniProtKB-EC"/>
</dbReference>
<gene>
    <name evidence="1" type="primary">yabJ_1</name>
    <name evidence="1" type="ORF">EMA8858_00153</name>
</gene>
<sequence length="129" mass="14250">MERVNVSTGAKWEDIIGYSRAVKMGNIIEVTGTVATDGSGEIVGKNDPYIQTKFIILKVEKVLEQLGAKLSDVVRTRIFTTDISKWEDIGKAHGELFRDIKPCTTMVEVNALIGADYLVEIEFSAILSE</sequence>
<dbReference type="EC" id="3.5.99.10" evidence="1"/>
<reference evidence="1" key="1">
    <citation type="submission" date="2021-12" db="EMBL/GenBank/DDBJ databases">
        <authorList>
            <person name="Rodrigo-Torres L."/>
            <person name="Arahal R. D."/>
            <person name="Lucena T."/>
        </authorList>
    </citation>
    <scope>NUCLEOTIDE SEQUENCE</scope>
    <source>
        <strain evidence="1">CECT 8858</strain>
    </source>
</reference>
<proteinExistence type="predicted"/>
<dbReference type="InterPro" id="IPR035959">
    <property type="entry name" value="RutC-like_sf"/>
</dbReference>
<comment type="caution">
    <text evidence="1">The sequence shown here is derived from an EMBL/GenBank/DDBJ whole genome shotgun (WGS) entry which is preliminary data.</text>
</comment>
<accession>A0ABM9AKD0</accession>
<dbReference type="PANTHER" id="PTHR43857">
    <property type="entry name" value="BLR7761 PROTEIN"/>
    <property type="match status" value="1"/>
</dbReference>
<dbReference type="Gene3D" id="3.30.1330.40">
    <property type="entry name" value="RutC-like"/>
    <property type="match status" value="1"/>
</dbReference>
<keyword evidence="1" id="KW-0378">Hydrolase</keyword>
<dbReference type="CDD" id="cd06154">
    <property type="entry name" value="YjgF_YER057c_UK114_like_6"/>
    <property type="match status" value="1"/>
</dbReference>
<dbReference type="Pfam" id="PF01042">
    <property type="entry name" value="Ribonuc_L-PSP"/>
    <property type="match status" value="1"/>
</dbReference>
<organism evidence="1 2">
    <name type="scientific">Emticicia aquatica</name>
    <dbReference type="NCBI Taxonomy" id="1681835"/>
    <lineage>
        <taxon>Bacteria</taxon>
        <taxon>Pseudomonadati</taxon>
        <taxon>Bacteroidota</taxon>
        <taxon>Cytophagia</taxon>
        <taxon>Cytophagales</taxon>
        <taxon>Leadbetterellaceae</taxon>
        <taxon>Emticicia</taxon>
    </lineage>
</organism>
<name>A0ABM9AKD0_9BACT</name>
<protein>
    <submittedName>
        <fullName evidence="1">2-iminobutanoate/2-iminopropanoate deaminase</fullName>
        <ecNumber evidence="1">3.5.99.10</ecNumber>
    </submittedName>
</protein>
<keyword evidence="2" id="KW-1185">Reference proteome</keyword>
<dbReference type="RefSeq" id="WP_238803808.1">
    <property type="nucleotide sequence ID" value="NZ_CAKLPY010000001.1"/>
</dbReference>
<dbReference type="InterPro" id="IPR006175">
    <property type="entry name" value="YjgF/YER057c/UK114"/>
</dbReference>